<dbReference type="InterPro" id="IPR029058">
    <property type="entry name" value="AB_hydrolase_fold"/>
</dbReference>
<sequence>MSHRAPRAARRRAAAAVLVLLSLVAAPAAGAAPDWPVTPANDAFYAPPAGFEAAEPGQVLRSRRTQALAYGVPTSLAGVDAWQVQFRSTGTRGEPITAVTTVLRPRFALKRRRALISYQTAMDAVAPKCRPSYALRTGTEYEAGLMVLALARGFTLSVPDFEGPRDAWGAGPISAHVTLDGIRAALRFDPAGLTGTGAATPVGMFGYSGGGLASGWAAEQQAAYAPELNVRGVAMGGVPANLELVLRTADRGFFSSIPIIAAAGAAREYPEIDLDGWLSARGRGIFNHVNEMCREQLARWPFESLAKLSTQGHPLDLPHVKRVMQLNSLGQAVPAAPVYSYHSRIDQLTPVRGADDLVARYCAGGGTVQKVRSTAGEHLIYAVVGAAGGMDFLERMLSGGTARNTCPAT</sequence>
<dbReference type="Gene3D" id="3.40.50.1820">
    <property type="entry name" value="alpha/beta hydrolase"/>
    <property type="match status" value="1"/>
</dbReference>
<evidence type="ECO:0000256" key="1">
    <source>
        <dbReference type="SAM" id="SignalP"/>
    </source>
</evidence>
<accession>A0ABY5PDK5</accession>
<dbReference type="Proteomes" id="UP001058860">
    <property type="component" value="Chromosome"/>
</dbReference>
<feature type="signal peptide" evidence="1">
    <location>
        <begin position="1"/>
        <end position="31"/>
    </location>
</feature>
<proteinExistence type="predicted"/>
<evidence type="ECO:0000313" key="3">
    <source>
        <dbReference type="Proteomes" id="UP001058860"/>
    </source>
</evidence>
<gene>
    <name evidence="2" type="ORF">LRS13_18720</name>
</gene>
<dbReference type="SUPFAM" id="SSF53474">
    <property type="entry name" value="alpha/beta-Hydrolases"/>
    <property type="match status" value="1"/>
</dbReference>
<name>A0ABY5PDK5_9ACTN</name>
<organism evidence="2 3">
    <name type="scientific">Svornostia abyssi</name>
    <dbReference type="NCBI Taxonomy" id="2898438"/>
    <lineage>
        <taxon>Bacteria</taxon>
        <taxon>Bacillati</taxon>
        <taxon>Actinomycetota</taxon>
        <taxon>Thermoleophilia</taxon>
        <taxon>Solirubrobacterales</taxon>
        <taxon>Baekduiaceae</taxon>
        <taxon>Svornostia</taxon>
    </lineage>
</organism>
<evidence type="ECO:0000313" key="2">
    <source>
        <dbReference type="EMBL" id="UUY02703.1"/>
    </source>
</evidence>
<protein>
    <submittedName>
        <fullName evidence="2">Lipase family protein</fullName>
    </submittedName>
</protein>
<keyword evidence="1" id="KW-0732">Signal</keyword>
<dbReference type="PANTHER" id="PTHR34853:SF1">
    <property type="entry name" value="LIPASE 5"/>
    <property type="match status" value="1"/>
</dbReference>
<dbReference type="PIRSF" id="PIRSF029171">
    <property type="entry name" value="Esterase_LipA"/>
    <property type="match status" value="1"/>
</dbReference>
<dbReference type="InterPro" id="IPR005152">
    <property type="entry name" value="Lipase_secreted"/>
</dbReference>
<dbReference type="PANTHER" id="PTHR34853">
    <property type="match status" value="1"/>
</dbReference>
<dbReference type="EMBL" id="CP088295">
    <property type="protein sequence ID" value="UUY02703.1"/>
    <property type="molecule type" value="Genomic_DNA"/>
</dbReference>
<reference evidence="3" key="1">
    <citation type="submission" date="2021-11" db="EMBL/GenBank/DDBJ databases">
        <title>Cultivation dependent microbiological survey of springs from the worlds oldest radium mine currently devoted to the extraction of radon-saturated water.</title>
        <authorList>
            <person name="Kapinusova G."/>
            <person name="Smrhova T."/>
            <person name="Strejcek M."/>
            <person name="Suman J."/>
            <person name="Jani K."/>
            <person name="Pajer P."/>
            <person name="Uhlik O."/>
        </authorList>
    </citation>
    <scope>NUCLEOTIDE SEQUENCE [LARGE SCALE GENOMIC DNA]</scope>
    <source>
        <strain evidence="3">J379</strain>
    </source>
</reference>
<dbReference type="RefSeq" id="WP_353863225.1">
    <property type="nucleotide sequence ID" value="NZ_CP088295.1"/>
</dbReference>
<keyword evidence="3" id="KW-1185">Reference proteome</keyword>
<feature type="chain" id="PRO_5047076207" evidence="1">
    <location>
        <begin position="32"/>
        <end position="409"/>
    </location>
</feature>
<dbReference type="Gene3D" id="1.10.260.130">
    <property type="match status" value="1"/>
</dbReference>
<dbReference type="Pfam" id="PF03583">
    <property type="entry name" value="LIP"/>
    <property type="match status" value="1"/>
</dbReference>